<dbReference type="EMBL" id="PKUS01000016">
    <property type="protein sequence ID" value="PLW68284.1"/>
    <property type="molecule type" value="Genomic_DNA"/>
</dbReference>
<name>A0A2N5X1B7_9GAMM</name>
<dbReference type="RefSeq" id="WP_101518276.1">
    <property type="nucleotide sequence ID" value="NZ_PKUS01000016.1"/>
</dbReference>
<dbReference type="Pfam" id="PF00700">
    <property type="entry name" value="Flagellin_C"/>
    <property type="match status" value="1"/>
</dbReference>
<dbReference type="Proteomes" id="UP000235005">
    <property type="component" value="Unassembled WGS sequence"/>
</dbReference>
<keyword evidence="4" id="KW-0964">Secreted</keyword>
<evidence type="ECO:0000313" key="9">
    <source>
        <dbReference type="Proteomes" id="UP000235005"/>
    </source>
</evidence>
<dbReference type="Gene3D" id="1.20.1330.10">
    <property type="entry name" value="f41 fragment of flagellin, N-terminal domain"/>
    <property type="match status" value="2"/>
</dbReference>
<evidence type="ECO:0000313" key="8">
    <source>
        <dbReference type="EMBL" id="PLW68284.1"/>
    </source>
</evidence>
<dbReference type="SUPFAM" id="SSF64518">
    <property type="entry name" value="Phase 1 flagellin"/>
    <property type="match status" value="1"/>
</dbReference>
<dbReference type="GO" id="GO:0071973">
    <property type="term" value="P:bacterial-type flagellum-dependent cell motility"/>
    <property type="evidence" value="ECO:0007669"/>
    <property type="project" value="InterPro"/>
</dbReference>
<protein>
    <submittedName>
        <fullName evidence="8">Flagellar hook-associated protein 3</fullName>
    </submittedName>
</protein>
<comment type="caution">
    <text evidence="8">The sequence shown here is derived from an EMBL/GenBank/DDBJ whole genome shotgun (WGS) entry which is preliminary data.</text>
</comment>
<evidence type="ECO:0000256" key="2">
    <source>
        <dbReference type="ARBA" id="ARBA00004613"/>
    </source>
</evidence>
<evidence type="ECO:0000256" key="1">
    <source>
        <dbReference type="ARBA" id="ARBA00004365"/>
    </source>
</evidence>
<dbReference type="PRINTS" id="PR00207">
    <property type="entry name" value="FLAGELLIN"/>
</dbReference>
<evidence type="ECO:0000256" key="4">
    <source>
        <dbReference type="ARBA" id="ARBA00022525"/>
    </source>
</evidence>
<proteinExistence type="inferred from homology"/>
<dbReference type="GO" id="GO:0005576">
    <property type="term" value="C:extracellular region"/>
    <property type="evidence" value="ECO:0007669"/>
    <property type="project" value="UniProtKB-SubCell"/>
</dbReference>
<keyword evidence="9" id="KW-1185">Reference proteome</keyword>
<dbReference type="InterPro" id="IPR001492">
    <property type="entry name" value="Flagellin"/>
</dbReference>
<keyword evidence="8" id="KW-0966">Cell projection</keyword>
<dbReference type="Pfam" id="PF00669">
    <property type="entry name" value="Flagellin_N"/>
    <property type="match status" value="1"/>
</dbReference>
<dbReference type="GO" id="GO:0005198">
    <property type="term" value="F:structural molecule activity"/>
    <property type="evidence" value="ECO:0007669"/>
    <property type="project" value="InterPro"/>
</dbReference>
<dbReference type="InterPro" id="IPR013384">
    <property type="entry name" value="Flagell_FlgL"/>
</dbReference>
<keyword evidence="5" id="KW-0975">Bacterial flagellum</keyword>
<accession>A0A2N5X1B7</accession>
<dbReference type="GO" id="GO:0009424">
    <property type="term" value="C:bacterial-type flagellum hook"/>
    <property type="evidence" value="ECO:0007669"/>
    <property type="project" value="InterPro"/>
</dbReference>
<dbReference type="InterPro" id="IPR001029">
    <property type="entry name" value="Flagellin_N"/>
</dbReference>
<comment type="similarity">
    <text evidence="3">Belongs to the bacterial flagellin family.</text>
</comment>
<keyword evidence="8" id="KW-0282">Flagellum</keyword>
<organism evidence="8 9">
    <name type="scientific">Pseudohalioglobus lutimaris</name>
    <dbReference type="NCBI Taxonomy" id="1737061"/>
    <lineage>
        <taxon>Bacteria</taxon>
        <taxon>Pseudomonadati</taxon>
        <taxon>Pseudomonadota</taxon>
        <taxon>Gammaproteobacteria</taxon>
        <taxon>Cellvibrionales</taxon>
        <taxon>Halieaceae</taxon>
        <taxon>Pseudohalioglobus</taxon>
    </lineage>
</organism>
<sequence>MRVSSLQMFQQGISSILAQQAKLSNTENQLATGKRLLTPADDPVAAAQVLDISEDLELLDQYQRNANLAQGQLALEESVLTEAETTLQRVRELVVQANNATQSPDTRRSIAAEISARLDELESIANTRDASGEYIFGGYQAQNQPFTRSGADVLYQGDDGQRFMQIGNSARVAVRDSGYDVFVAVPTGNGRFGVEAGAGNTGNAVAGSTTAGPGFVAGSYSISFASPPGGPTTYEVRDASAALVSSGNYEDGDTLTFAGASIDFSGVPGDGDTFTVASSVRRDMFGTLQDIVSVLENSGTQPNEVAAVNNAMARGLDNIDQALGNVSRVRTDVGVRLNYVDTQVQLNDNFNLSLQETLSGIEDLDYAEAISRFNLELTALQAAQQAYVKMQGLSLFNYL</sequence>
<dbReference type="InterPro" id="IPR046358">
    <property type="entry name" value="Flagellin_C"/>
</dbReference>
<evidence type="ECO:0000256" key="5">
    <source>
        <dbReference type="ARBA" id="ARBA00023143"/>
    </source>
</evidence>
<comment type="subcellular location">
    <subcellularLocation>
        <location evidence="1">Bacterial flagellum</location>
    </subcellularLocation>
    <subcellularLocation>
        <location evidence="2">Secreted</location>
    </subcellularLocation>
</comment>
<dbReference type="NCBIfam" id="TIGR02550">
    <property type="entry name" value="flagell_flgL"/>
    <property type="match status" value="1"/>
</dbReference>
<dbReference type="PANTHER" id="PTHR42792:SF1">
    <property type="entry name" value="FLAGELLAR HOOK-ASSOCIATED PROTEIN 3"/>
    <property type="match status" value="1"/>
</dbReference>
<dbReference type="AlphaFoldDB" id="A0A2N5X1B7"/>
<feature type="domain" description="Flagellin C-terminal" evidence="7">
    <location>
        <begin position="316"/>
        <end position="399"/>
    </location>
</feature>
<evidence type="ECO:0000256" key="3">
    <source>
        <dbReference type="ARBA" id="ARBA00005709"/>
    </source>
</evidence>
<keyword evidence="8" id="KW-0969">Cilium</keyword>
<dbReference type="OrthoDB" id="9768249at2"/>
<dbReference type="PANTHER" id="PTHR42792">
    <property type="entry name" value="FLAGELLIN"/>
    <property type="match status" value="1"/>
</dbReference>
<evidence type="ECO:0000259" key="7">
    <source>
        <dbReference type="Pfam" id="PF00700"/>
    </source>
</evidence>
<evidence type="ECO:0000259" key="6">
    <source>
        <dbReference type="Pfam" id="PF00669"/>
    </source>
</evidence>
<feature type="domain" description="Flagellin N-terminal" evidence="6">
    <location>
        <begin position="3"/>
        <end position="140"/>
    </location>
</feature>
<gene>
    <name evidence="8" type="primary">flgL</name>
    <name evidence="8" type="ORF">C0039_12870</name>
</gene>
<reference evidence="8 9" key="1">
    <citation type="submission" date="2018-01" db="EMBL/GenBank/DDBJ databases">
        <title>The draft genome sequence of Halioglobus lutimaris HF004.</title>
        <authorList>
            <person name="Du Z.-J."/>
            <person name="Shi M.-J."/>
        </authorList>
    </citation>
    <scope>NUCLEOTIDE SEQUENCE [LARGE SCALE GENOMIC DNA]</scope>
    <source>
        <strain evidence="8 9">HF004</strain>
    </source>
</reference>